<accession>A0A2S0P8L5</accession>
<keyword evidence="1" id="KW-1133">Transmembrane helix</keyword>
<keyword evidence="1" id="KW-0812">Transmembrane</keyword>
<keyword evidence="1" id="KW-0472">Membrane</keyword>
<dbReference type="OrthoDB" id="8594261at2"/>
<keyword evidence="3" id="KW-1185">Reference proteome</keyword>
<proteinExistence type="predicted"/>
<reference evidence="2 3" key="1">
    <citation type="submission" date="2018-04" db="EMBL/GenBank/DDBJ databases">
        <title>Denitrifier Microvirgula.</title>
        <authorList>
            <person name="Anderson E."/>
            <person name="Jang J."/>
            <person name="Ishii S."/>
        </authorList>
    </citation>
    <scope>NUCLEOTIDE SEQUENCE [LARGE SCALE GENOMIC DNA]</scope>
    <source>
        <strain evidence="2 3">BE2.4</strain>
    </source>
</reference>
<feature type="transmembrane region" description="Helical" evidence="1">
    <location>
        <begin position="6"/>
        <end position="39"/>
    </location>
</feature>
<sequence>MKFDSAFFFTGAAICGALFLVNAAWILLPIPLLLMFTAVAIDDCRRLRSLDTDAAAMLLDTPRKPMMPLDGFRGRELMFYSAGQPVYRLLSDGQQLWIFLGHRDEVDAPDVSICVFPGYLYGQAAHSGT</sequence>
<protein>
    <submittedName>
        <fullName evidence="2">Uncharacterized protein</fullName>
    </submittedName>
</protein>
<name>A0A2S0P8L5_9NEIS</name>
<gene>
    <name evidence="2" type="ORF">DAI18_06280</name>
</gene>
<evidence type="ECO:0000256" key="1">
    <source>
        <dbReference type="SAM" id="Phobius"/>
    </source>
</evidence>
<evidence type="ECO:0000313" key="3">
    <source>
        <dbReference type="Proteomes" id="UP000244173"/>
    </source>
</evidence>
<dbReference type="RefSeq" id="WP_028498663.1">
    <property type="nucleotide sequence ID" value="NZ_CP028519.1"/>
</dbReference>
<dbReference type="Proteomes" id="UP000244173">
    <property type="component" value="Chromosome"/>
</dbReference>
<dbReference type="AlphaFoldDB" id="A0A2S0P8L5"/>
<organism evidence="2 3">
    <name type="scientific">Microvirgula aerodenitrificans</name>
    <dbReference type="NCBI Taxonomy" id="57480"/>
    <lineage>
        <taxon>Bacteria</taxon>
        <taxon>Pseudomonadati</taxon>
        <taxon>Pseudomonadota</taxon>
        <taxon>Betaproteobacteria</taxon>
        <taxon>Neisseriales</taxon>
        <taxon>Aquaspirillaceae</taxon>
        <taxon>Microvirgula</taxon>
    </lineage>
</organism>
<dbReference type="KEGG" id="maer:DAI18_06280"/>
<evidence type="ECO:0000313" key="2">
    <source>
        <dbReference type="EMBL" id="AVY93696.1"/>
    </source>
</evidence>
<dbReference type="EMBL" id="CP028519">
    <property type="protein sequence ID" value="AVY93696.1"/>
    <property type="molecule type" value="Genomic_DNA"/>
</dbReference>